<dbReference type="Pfam" id="PF05699">
    <property type="entry name" value="Dimer_Tnp_hAT"/>
    <property type="match status" value="1"/>
</dbReference>
<feature type="domain" description="DUF659" evidence="2">
    <location>
        <begin position="80"/>
        <end position="142"/>
    </location>
</feature>
<feature type="compositionally biased region" description="Basic and acidic residues" evidence="1">
    <location>
        <begin position="389"/>
        <end position="402"/>
    </location>
</feature>
<dbReference type="AlphaFoldDB" id="A0A699IIC0"/>
<feature type="domain" description="HAT C-terminal dimerisation" evidence="3">
    <location>
        <begin position="291"/>
        <end position="356"/>
    </location>
</feature>
<reference evidence="4" key="1">
    <citation type="journal article" date="2019" name="Sci. Rep.">
        <title>Draft genome of Tanacetum cinerariifolium, the natural source of mosquito coil.</title>
        <authorList>
            <person name="Yamashiro T."/>
            <person name="Shiraishi A."/>
            <person name="Satake H."/>
            <person name="Nakayama K."/>
        </authorList>
    </citation>
    <scope>NUCLEOTIDE SEQUENCE</scope>
</reference>
<dbReference type="PANTHER" id="PTHR32166:SF122">
    <property type="entry name" value="OS09G0499600 PROTEIN"/>
    <property type="match status" value="1"/>
</dbReference>
<evidence type="ECO:0008006" key="5">
    <source>
        <dbReference type="Google" id="ProtNLM"/>
    </source>
</evidence>
<protein>
    <recommendedName>
        <fullName evidence="5">DUF659 domain-containing protein</fullName>
    </recommendedName>
</protein>
<feature type="compositionally biased region" description="Acidic residues" evidence="1">
    <location>
        <begin position="449"/>
        <end position="480"/>
    </location>
</feature>
<organism evidence="4">
    <name type="scientific">Tanacetum cinerariifolium</name>
    <name type="common">Dalmatian daisy</name>
    <name type="synonym">Chrysanthemum cinerariifolium</name>
    <dbReference type="NCBI Taxonomy" id="118510"/>
    <lineage>
        <taxon>Eukaryota</taxon>
        <taxon>Viridiplantae</taxon>
        <taxon>Streptophyta</taxon>
        <taxon>Embryophyta</taxon>
        <taxon>Tracheophyta</taxon>
        <taxon>Spermatophyta</taxon>
        <taxon>Magnoliopsida</taxon>
        <taxon>eudicotyledons</taxon>
        <taxon>Gunneridae</taxon>
        <taxon>Pentapetalae</taxon>
        <taxon>asterids</taxon>
        <taxon>campanulids</taxon>
        <taxon>Asterales</taxon>
        <taxon>Asteraceae</taxon>
        <taxon>Asteroideae</taxon>
        <taxon>Anthemideae</taxon>
        <taxon>Anthemidinae</taxon>
        <taxon>Tanacetum</taxon>
    </lineage>
</organism>
<comment type="caution">
    <text evidence="4">The sequence shown here is derived from an EMBL/GenBank/DDBJ whole genome shotgun (WGS) entry which is preliminary data.</text>
</comment>
<dbReference type="PANTHER" id="PTHR32166">
    <property type="entry name" value="OSJNBA0013A04.12 PROTEIN"/>
    <property type="match status" value="1"/>
</dbReference>
<name>A0A699IIC0_TANCI</name>
<dbReference type="EMBL" id="BKCJ010304075">
    <property type="protein sequence ID" value="GEZ63993.1"/>
    <property type="molecule type" value="Genomic_DNA"/>
</dbReference>
<gene>
    <name evidence="4" type="ORF">Tci_535966</name>
</gene>
<dbReference type="InterPro" id="IPR012337">
    <property type="entry name" value="RNaseH-like_sf"/>
</dbReference>
<dbReference type="GO" id="GO:0046983">
    <property type="term" value="F:protein dimerization activity"/>
    <property type="evidence" value="ECO:0007669"/>
    <property type="project" value="InterPro"/>
</dbReference>
<proteinExistence type="predicted"/>
<feature type="domain" description="DUF659" evidence="2">
    <location>
        <begin position="14"/>
        <end position="79"/>
    </location>
</feature>
<sequence length="480" mass="55306">MEAVAQHGTGFKPPSYHEVRVSYLAKTVKSTDEMVKQVHHEQWAKYGCSLMSDGWRDSVARKNIINSLVNSPRGSVFIEEEIGEQIVVQVVIDNASNYKAAGKLLMAKCKHLYWTPCVAHCIDLMLEDIGKIQRVRQTLKRAMPLNGYIYNRTGVVNMMRKFTGKRKLLRAATTRFATAYITLRSMQVQKINLRKMFTSDTWTKNGEKKPTMSYIYHAMRKAKESISLSFNDDENPNIEEDPEVSSGMYQCIIRLVPNKDDQSKLTAKKQMYRNAKGIMGYKLAICDRNTKSPAKWWSSYGNKVPILKKFAIKVLSLTCSATRCECNWSIFSLLHNKIRNRLDQVRLNDLVYVKYNRQLKKRFDRRDLIDPLLLNEVNESNELLIGRMYEDEPPRNDQRNVDESNYNLRSNDVYGSSSSRGRGRLGSSSISDLVDEDDEVVVLDNSDIKEEDVEDDESDHNEEGYTFDDDDDDGEFRDLD</sequence>
<dbReference type="InterPro" id="IPR008906">
    <property type="entry name" value="HATC_C_dom"/>
</dbReference>
<feature type="compositionally biased region" description="Polar residues" evidence="1">
    <location>
        <begin position="403"/>
        <end position="414"/>
    </location>
</feature>
<feature type="region of interest" description="Disordered" evidence="1">
    <location>
        <begin position="389"/>
        <end position="480"/>
    </location>
</feature>
<feature type="compositionally biased region" description="Low complexity" evidence="1">
    <location>
        <begin position="415"/>
        <end position="432"/>
    </location>
</feature>
<evidence type="ECO:0000256" key="1">
    <source>
        <dbReference type="SAM" id="MobiDB-lite"/>
    </source>
</evidence>
<evidence type="ECO:0000313" key="4">
    <source>
        <dbReference type="EMBL" id="GEZ63993.1"/>
    </source>
</evidence>
<evidence type="ECO:0000259" key="2">
    <source>
        <dbReference type="Pfam" id="PF04937"/>
    </source>
</evidence>
<accession>A0A699IIC0</accession>
<dbReference type="Pfam" id="PF04937">
    <property type="entry name" value="DUF659"/>
    <property type="match status" value="2"/>
</dbReference>
<dbReference type="SUPFAM" id="SSF53098">
    <property type="entry name" value="Ribonuclease H-like"/>
    <property type="match status" value="1"/>
</dbReference>
<evidence type="ECO:0000259" key="3">
    <source>
        <dbReference type="Pfam" id="PF05699"/>
    </source>
</evidence>
<dbReference type="InterPro" id="IPR007021">
    <property type="entry name" value="DUF659"/>
</dbReference>